<dbReference type="InterPro" id="IPR001789">
    <property type="entry name" value="Sig_transdc_resp-reg_receiver"/>
</dbReference>
<keyword evidence="3" id="KW-0175">Coiled coil</keyword>
<dbReference type="PANTHER" id="PTHR44591:SF19">
    <property type="entry name" value="TWO-COMPONENT RESPONSE REGULATOR-RELATED"/>
    <property type="match status" value="1"/>
</dbReference>
<dbReference type="AlphaFoldDB" id="A0AA86MJ42"/>
<dbReference type="SUPFAM" id="SSF55785">
    <property type="entry name" value="PYP-like sensor domain (PAS domain)"/>
    <property type="match status" value="1"/>
</dbReference>
<dbReference type="PROSITE" id="PS50110">
    <property type="entry name" value="RESPONSE_REGULATORY"/>
    <property type="match status" value="1"/>
</dbReference>
<feature type="coiled-coil region" evidence="3">
    <location>
        <begin position="143"/>
        <end position="181"/>
    </location>
</feature>
<keyword evidence="6" id="KW-1185">Reference proteome</keyword>
<evidence type="ECO:0000256" key="3">
    <source>
        <dbReference type="SAM" id="Coils"/>
    </source>
</evidence>
<dbReference type="GO" id="GO:0000160">
    <property type="term" value="P:phosphorelay signal transduction system"/>
    <property type="evidence" value="ECO:0007669"/>
    <property type="project" value="InterPro"/>
</dbReference>
<dbReference type="InterPro" id="IPR011006">
    <property type="entry name" value="CheY-like_superfamily"/>
</dbReference>
<dbReference type="Gene3D" id="3.40.50.2300">
    <property type="match status" value="1"/>
</dbReference>
<dbReference type="CDD" id="cd17569">
    <property type="entry name" value="REC_HupR-like"/>
    <property type="match status" value="1"/>
</dbReference>
<accession>A0AA86MJ42</accession>
<name>A0AA86MJ42_9BURK</name>
<evidence type="ECO:0000313" key="6">
    <source>
        <dbReference type="Proteomes" id="UP001329151"/>
    </source>
</evidence>
<protein>
    <recommendedName>
        <fullName evidence="4">Response regulatory domain-containing protein</fullName>
    </recommendedName>
</protein>
<dbReference type="Pfam" id="PF00072">
    <property type="entry name" value="Response_reg"/>
    <property type="match status" value="1"/>
</dbReference>
<dbReference type="InterPro" id="IPR050595">
    <property type="entry name" value="Bact_response_regulator"/>
</dbReference>
<dbReference type="SUPFAM" id="SSF52172">
    <property type="entry name" value="CheY-like"/>
    <property type="match status" value="1"/>
</dbReference>
<dbReference type="RefSeq" id="WP_130557853.1">
    <property type="nucleotide sequence ID" value="NZ_AP028947.1"/>
</dbReference>
<gene>
    <name evidence="5" type="ORF">RGQ30_25280</name>
</gene>
<evidence type="ECO:0000256" key="2">
    <source>
        <dbReference type="PROSITE-ProRule" id="PRU00169"/>
    </source>
</evidence>
<dbReference type="InterPro" id="IPR035965">
    <property type="entry name" value="PAS-like_dom_sf"/>
</dbReference>
<dbReference type="Gene3D" id="3.30.450.20">
    <property type="entry name" value="PAS domain"/>
    <property type="match status" value="1"/>
</dbReference>
<reference evidence="5 6" key="1">
    <citation type="submission" date="2023-10" db="EMBL/GenBank/DDBJ databases">
        <title>Complete Genome Sequence of Limnobacter thiooxidans CS-K2T, Isolated from freshwater lake sediments in Bavaria, Germany.</title>
        <authorList>
            <person name="Naruki M."/>
            <person name="Watanabe A."/>
            <person name="Warashina T."/>
            <person name="Morita T."/>
            <person name="Arakawa K."/>
        </authorList>
    </citation>
    <scope>NUCLEOTIDE SEQUENCE [LARGE SCALE GENOMIC DNA]</scope>
    <source>
        <strain evidence="5 6">CS-K2</strain>
    </source>
</reference>
<feature type="modified residue" description="4-aspartylphosphate" evidence="2">
    <location>
        <position position="75"/>
    </location>
</feature>
<feature type="domain" description="Response regulatory" evidence="4">
    <location>
        <begin position="26"/>
        <end position="141"/>
    </location>
</feature>
<dbReference type="PANTHER" id="PTHR44591">
    <property type="entry name" value="STRESS RESPONSE REGULATOR PROTEIN 1"/>
    <property type="match status" value="1"/>
</dbReference>
<dbReference type="EMBL" id="AP028947">
    <property type="protein sequence ID" value="BET27027.1"/>
    <property type="molecule type" value="Genomic_DNA"/>
</dbReference>
<organism evidence="5 6">
    <name type="scientific">Limnobacter thiooxidans</name>
    <dbReference type="NCBI Taxonomy" id="131080"/>
    <lineage>
        <taxon>Bacteria</taxon>
        <taxon>Pseudomonadati</taxon>
        <taxon>Pseudomonadota</taxon>
        <taxon>Betaproteobacteria</taxon>
        <taxon>Burkholderiales</taxon>
        <taxon>Burkholderiaceae</taxon>
        <taxon>Limnobacter</taxon>
    </lineage>
</organism>
<evidence type="ECO:0000256" key="1">
    <source>
        <dbReference type="ARBA" id="ARBA00022553"/>
    </source>
</evidence>
<dbReference type="Proteomes" id="UP001329151">
    <property type="component" value="Chromosome"/>
</dbReference>
<keyword evidence="1 2" id="KW-0597">Phosphoprotein</keyword>
<proteinExistence type="predicted"/>
<dbReference type="SMART" id="SM00448">
    <property type="entry name" value="REC"/>
    <property type="match status" value="1"/>
</dbReference>
<sequence length="296" mass="33462">MQFVDKQAALTLEAEKCLPEQLPNKHLLLVDDEENVLRSLQRVLRRDGYTLHLANSAEKALQILASQPVDVILSDHRMPGQSGTEFLSKVKDLYPRTVRLMLSGYTEVRSVTSAINEGAIYKFLTKPWDDDQLRANIKEAFQRHEMESENLRLHLQVEEINSELLQLNHALEQELQDRNQRIERDTSVVCVMQEILDYMPLGVLGIDSAAEVVWVNRWAAELFGSPSATFMTQSVRCLPSPLPDLIDEYLFGFDLQPQTHNANLRGVDVLIEIKPMGLRSDSSGCLVLVHTAGKSS</sequence>
<evidence type="ECO:0000259" key="4">
    <source>
        <dbReference type="PROSITE" id="PS50110"/>
    </source>
</evidence>
<evidence type="ECO:0000313" key="5">
    <source>
        <dbReference type="EMBL" id="BET27027.1"/>
    </source>
</evidence>
<dbReference type="KEGG" id="lto:RGQ30_25280"/>